<dbReference type="Pfam" id="PF06429">
    <property type="entry name" value="Flg_bbr_C"/>
    <property type="match status" value="1"/>
</dbReference>
<feature type="domain" description="Flagellar basal-body/hook protein C-terminal" evidence="7">
    <location>
        <begin position="522"/>
        <end position="566"/>
    </location>
</feature>
<organism evidence="10">
    <name type="scientific">uncultured Phycisphaerae bacterium</name>
    <dbReference type="NCBI Taxonomy" id="904963"/>
    <lineage>
        <taxon>Bacteria</taxon>
        <taxon>Pseudomonadati</taxon>
        <taxon>Planctomycetota</taxon>
        <taxon>Phycisphaerae</taxon>
        <taxon>environmental samples</taxon>
    </lineage>
</organism>
<dbReference type="InterPro" id="IPR019776">
    <property type="entry name" value="Flagellar_basal_body_rod_CS"/>
</dbReference>
<keyword evidence="10" id="KW-0282">Flagellum</keyword>
<comment type="function">
    <text evidence="5">A flexible structure which links the flagellar filament to the drive apparatus in the basal body.</text>
</comment>
<dbReference type="Pfam" id="PF00460">
    <property type="entry name" value="Flg_bb_rod"/>
    <property type="match status" value="1"/>
</dbReference>
<dbReference type="GO" id="GO:0009424">
    <property type="term" value="C:bacterial-type flagellum hook"/>
    <property type="evidence" value="ECO:0007669"/>
    <property type="project" value="TreeGrafter"/>
</dbReference>
<gene>
    <name evidence="10" type="ORF">AVDCRST_MAG64-1157</name>
</gene>
<dbReference type="GO" id="GO:0071978">
    <property type="term" value="P:bacterial-type flagellum-dependent swarming motility"/>
    <property type="evidence" value="ECO:0007669"/>
    <property type="project" value="TreeGrafter"/>
</dbReference>
<dbReference type="Gene3D" id="2.60.98.20">
    <property type="entry name" value="Flagellar hook protein FlgE"/>
    <property type="match status" value="1"/>
</dbReference>
<evidence type="ECO:0000256" key="4">
    <source>
        <dbReference type="ARBA" id="ARBA00023143"/>
    </source>
</evidence>
<keyword evidence="10" id="KW-0969">Cilium</keyword>
<dbReference type="InterPro" id="IPR053967">
    <property type="entry name" value="LlgE_F_G-like_D1"/>
</dbReference>
<feature type="domain" description="Flagellar basal body rod protein N-terminal" evidence="6">
    <location>
        <begin position="9"/>
        <end position="37"/>
    </location>
</feature>
<dbReference type="EMBL" id="CADCUQ010000270">
    <property type="protein sequence ID" value="CAA9390447.1"/>
    <property type="molecule type" value="Genomic_DNA"/>
</dbReference>
<dbReference type="PANTHER" id="PTHR30435">
    <property type="entry name" value="FLAGELLAR PROTEIN"/>
    <property type="match status" value="1"/>
</dbReference>
<dbReference type="InterPro" id="IPR011491">
    <property type="entry name" value="FlgE_D2"/>
</dbReference>
<accession>A0A6J4NPU9</accession>
<feature type="domain" description="Flagellar hook protein FlgE/F/G-like D1" evidence="9">
    <location>
        <begin position="97"/>
        <end position="161"/>
    </location>
</feature>
<proteinExistence type="inferred from homology"/>
<dbReference type="GO" id="GO:0009425">
    <property type="term" value="C:bacterial-type flagellum basal body"/>
    <property type="evidence" value="ECO:0007669"/>
    <property type="project" value="UniProtKB-SubCell"/>
</dbReference>
<dbReference type="InterPro" id="IPR037058">
    <property type="entry name" value="Falgellar_hook_FlgE_sf"/>
</dbReference>
<comment type="similarity">
    <text evidence="2 5">Belongs to the flagella basal body rod proteins family.</text>
</comment>
<dbReference type="PROSITE" id="PS00588">
    <property type="entry name" value="FLAGELLA_BB_ROD"/>
    <property type="match status" value="1"/>
</dbReference>
<evidence type="ECO:0000259" key="6">
    <source>
        <dbReference type="Pfam" id="PF00460"/>
    </source>
</evidence>
<keyword evidence="4 5" id="KW-0975">Bacterial flagellum</keyword>
<dbReference type="Pfam" id="PF07559">
    <property type="entry name" value="FlgE_D2"/>
    <property type="match status" value="1"/>
</dbReference>
<evidence type="ECO:0000256" key="1">
    <source>
        <dbReference type="ARBA" id="ARBA00004117"/>
    </source>
</evidence>
<dbReference type="GO" id="GO:0005829">
    <property type="term" value="C:cytosol"/>
    <property type="evidence" value="ECO:0007669"/>
    <property type="project" value="TreeGrafter"/>
</dbReference>
<comment type="subcellular location">
    <subcellularLocation>
        <location evidence="1 5">Bacterial flagellum basal body</location>
    </subcellularLocation>
</comment>
<evidence type="ECO:0000259" key="9">
    <source>
        <dbReference type="Pfam" id="PF22692"/>
    </source>
</evidence>
<dbReference type="InterPro" id="IPR037925">
    <property type="entry name" value="FlgE/F/G-like"/>
</dbReference>
<name>A0A6J4NPU9_9BACT</name>
<evidence type="ECO:0000313" key="10">
    <source>
        <dbReference type="EMBL" id="CAA9390447.1"/>
    </source>
</evidence>
<evidence type="ECO:0000256" key="2">
    <source>
        <dbReference type="ARBA" id="ARBA00009677"/>
    </source>
</evidence>
<evidence type="ECO:0000259" key="8">
    <source>
        <dbReference type="Pfam" id="PF07559"/>
    </source>
</evidence>
<dbReference type="InterPro" id="IPR010930">
    <property type="entry name" value="Flg_bb/hook_C_dom"/>
</dbReference>
<evidence type="ECO:0000256" key="5">
    <source>
        <dbReference type="RuleBase" id="RU362116"/>
    </source>
</evidence>
<dbReference type="NCBIfam" id="TIGR03506">
    <property type="entry name" value="FlgEFG_subfam"/>
    <property type="match status" value="2"/>
</dbReference>
<feature type="domain" description="Flagellar hook protein FlgE D2" evidence="8">
    <location>
        <begin position="340"/>
        <end position="448"/>
    </location>
</feature>
<reference evidence="10" key="1">
    <citation type="submission" date="2020-02" db="EMBL/GenBank/DDBJ databases">
        <authorList>
            <person name="Meier V. D."/>
        </authorList>
    </citation>
    <scope>NUCLEOTIDE SEQUENCE</scope>
    <source>
        <strain evidence="10">AVDCRST_MAG64</strain>
    </source>
</reference>
<dbReference type="SUPFAM" id="SSF117143">
    <property type="entry name" value="Flagellar hook protein flgE"/>
    <property type="match status" value="1"/>
</dbReference>
<keyword evidence="10" id="KW-0966">Cell projection</keyword>
<dbReference type="PANTHER" id="PTHR30435:SF1">
    <property type="entry name" value="FLAGELLAR HOOK PROTEIN FLGE"/>
    <property type="match status" value="1"/>
</dbReference>
<evidence type="ECO:0000256" key="3">
    <source>
        <dbReference type="ARBA" id="ARBA00019015"/>
    </source>
</evidence>
<evidence type="ECO:0000259" key="7">
    <source>
        <dbReference type="Pfam" id="PF06429"/>
    </source>
</evidence>
<sequence length="569" mass="56979">MSLSSALFTGLSGLEVNQTRLGVVGNNIANVNTVAFKSSRALFKPQFYVTDSGGTPPGGDFGGTNPSQRGLGAVVASVEKNFAAGSIEPTGKPTDLAVDGDGFFVVQGEGQRFTRDGSFSLNSANQLVTTSGEFVQGYAADDDGNVAVGELTNVEIPLGMTDSASATTRVSLQGNLNADGPVGTGASVLSSQLITTAAATPPAGTTALVDLRATDSGATLFAAGDVLTLAGEKAGRTLDGSELTVTAATTVDELRTYFSGGLGIDETVAVPGAPAPGVTLEADAVDPSSARLFVVGNVGLENALSLGGAALTSSGGTTPLLFAGATNAAGFQDGPAGESVHTSFVGYDSLGTPVSVDVTAVLEAKTDTGNTWRFYVNSGDDTDPSLVAGNGTLTFGTDGRLLDSTGTTISIDRAATGADTPLGVELNFDAMTSLTSRASELVMTEQDGAPLGVLQSFSVGADGTVTGAFSNGRTKALAQVAMATFDNPQGLIDAGGNQFTAGANSGVPIVGAPLAFGAGAVRSGALELSNVDLSEEFINLIISSTGFSASSRVITTSDQLLTELLNSTR</sequence>
<dbReference type="InterPro" id="IPR020013">
    <property type="entry name" value="Flagellar_FlgE/F/G"/>
</dbReference>
<dbReference type="AlphaFoldDB" id="A0A6J4NPU9"/>
<dbReference type="Pfam" id="PF22692">
    <property type="entry name" value="LlgE_F_G_D1"/>
    <property type="match status" value="1"/>
</dbReference>
<dbReference type="InterPro" id="IPR001444">
    <property type="entry name" value="Flag_bb_rod_N"/>
</dbReference>
<protein>
    <recommendedName>
        <fullName evidence="3 5">Flagellar hook protein FlgE</fullName>
    </recommendedName>
</protein>